<sequence length="487" mass="51292">MTAISFLPSLPAALRTAVPASRQPATPALAGAAAPSTVVNLSAAGLAAQAADASTAPTPPGLRFQDLAAPMFAALKSGAPVTIGADVLPKDLDNRFTLDIVTAAGTKVGLTLASRGDELLVQVKADAALSAEERDAVAALAEGYQAAIDGLSAQPPRIALGKLAQPGSGLLASVDLDAQVTLPTVPAATQSLAFHLDDAQRSVALDGPAGQVNLAVKTDTPMPPGGRQQQERAIESYLRQFDQAAARGHGDAGLMTMFKDAFAGLSRTAADAPATPAPTRAWLAPQDRAMLTGLSDFSATVAQTPRWDNPVRRTEVAGFEYEVSQQTRVGGASRDARSIAQSQQSRLSAQFHEPLTPGAPLAFDYAAESQNYRYSTIEDSASSDVELRYRDGRLLGASLRQSVSQSEHVEEYLLGKLKSAHDTPLQRQLVRDLVDTLQPYRADGKDLSQEQRDERRERYLAALGQETLLPGSTVELAARDARLGEAA</sequence>
<evidence type="ECO:0008006" key="3">
    <source>
        <dbReference type="Google" id="ProtNLM"/>
    </source>
</evidence>
<dbReference type="EMBL" id="CP136508">
    <property type="protein sequence ID" value="WUR11249.1"/>
    <property type="molecule type" value="Genomic_DNA"/>
</dbReference>
<reference evidence="1 2" key="1">
    <citation type="journal article" date="2019" name="Int. J. Syst. Evol. Microbiol.">
        <title>The Draft Whole-Genome Sequence of the Antibiotic Producer Empedobacter haloabium ATCC 31962 Provides Indications for Its Taxonomic Reclassification.</title>
        <authorList>
            <person name="Miess H."/>
            <person name="Arlt P."/>
            <person name="Apel A.K."/>
            <person name="Weber T."/>
            <person name="Nieselt K."/>
            <person name="Hanssen F."/>
            <person name="Czemmel S."/>
            <person name="Nahnsen S."/>
            <person name="Gross H."/>
        </authorList>
    </citation>
    <scope>NUCLEOTIDE SEQUENCE [LARGE SCALE GENOMIC DNA]</scope>
    <source>
        <strain evidence="1 2">ATCC 31962</strain>
    </source>
</reference>
<name>A0ABZ1UGE0_9BURK</name>
<dbReference type="Proteomes" id="UP000321323">
    <property type="component" value="Chromosome"/>
</dbReference>
<evidence type="ECO:0000313" key="2">
    <source>
        <dbReference type="Proteomes" id="UP000321323"/>
    </source>
</evidence>
<proteinExistence type="predicted"/>
<evidence type="ECO:0000313" key="1">
    <source>
        <dbReference type="EMBL" id="WUR11249.1"/>
    </source>
</evidence>
<keyword evidence="2" id="KW-1185">Reference proteome</keyword>
<organism evidence="1 2">
    <name type="scientific">[Empedobacter] haloabium</name>
    <dbReference type="NCBI Taxonomy" id="592317"/>
    <lineage>
        <taxon>Bacteria</taxon>
        <taxon>Pseudomonadati</taxon>
        <taxon>Pseudomonadota</taxon>
        <taxon>Betaproteobacteria</taxon>
        <taxon>Burkholderiales</taxon>
        <taxon>Oxalobacteraceae</taxon>
        <taxon>Telluria group</taxon>
        <taxon>Telluria group incertae sedis</taxon>
    </lineage>
</organism>
<accession>A0ABZ1UGE0</accession>
<gene>
    <name evidence="1" type="ORF">E7V67_016180</name>
</gene>
<protein>
    <recommendedName>
        <fullName evidence="3">Flagellar hook-length control protein FliK</fullName>
    </recommendedName>
</protein>